<evidence type="ECO:0000313" key="1">
    <source>
        <dbReference type="EMBL" id="SCZ94856.1"/>
    </source>
</evidence>
<accession>A0A2X0KT21</accession>
<name>A0A2X0KT21_9BASI</name>
<evidence type="ECO:0000313" key="2">
    <source>
        <dbReference type="Proteomes" id="UP000249723"/>
    </source>
</evidence>
<reference evidence="2" key="1">
    <citation type="submission" date="2016-10" db="EMBL/GenBank/DDBJ databases">
        <authorList>
            <person name="Jeantristanb JTB J.-T."/>
            <person name="Ricardo R."/>
        </authorList>
    </citation>
    <scope>NUCLEOTIDE SEQUENCE [LARGE SCALE GENOMIC DNA]</scope>
</reference>
<keyword evidence="2" id="KW-1185">Reference proteome</keyword>
<sequence length="147" mass="16297">MSRFDHRRAIRLWTAIHGFASERDRSYESKKVDLAEALGRSKILLGAQDGRETRHIHARLVQAVKKFNSLASKGNAWSRFLSDPVVKVLTPASKQGIGSLKSQSITKLAAPTLELPERPGGPRICPTWGEDDERACSRGFCSGRGRK</sequence>
<proteinExistence type="predicted"/>
<dbReference type="EMBL" id="FMWP01000055">
    <property type="protein sequence ID" value="SCZ94856.1"/>
    <property type="molecule type" value="Genomic_DNA"/>
</dbReference>
<gene>
    <name evidence="1" type="ORF">BZ3500_MVSOF-1268-A1-R1_C161G00813</name>
</gene>
<dbReference type="Proteomes" id="UP000249723">
    <property type="component" value="Unassembled WGS sequence"/>
</dbReference>
<protein>
    <submittedName>
        <fullName evidence="1">BZ3500_MvSof-1268-A1-R1_C161g00813 protein</fullName>
    </submittedName>
</protein>
<organism evidence="1 2">
    <name type="scientific">Microbotryum saponariae</name>
    <dbReference type="NCBI Taxonomy" id="289078"/>
    <lineage>
        <taxon>Eukaryota</taxon>
        <taxon>Fungi</taxon>
        <taxon>Dikarya</taxon>
        <taxon>Basidiomycota</taxon>
        <taxon>Pucciniomycotina</taxon>
        <taxon>Microbotryomycetes</taxon>
        <taxon>Microbotryales</taxon>
        <taxon>Microbotryaceae</taxon>
        <taxon>Microbotryum</taxon>
    </lineage>
</organism>
<dbReference type="AlphaFoldDB" id="A0A2X0KT21"/>